<dbReference type="RefSeq" id="XP_032341327.1">
    <property type="nucleotide sequence ID" value="XM_032485436.1"/>
</dbReference>
<dbReference type="Proteomes" id="UP000694856">
    <property type="component" value="Chromosome 8"/>
</dbReference>
<dbReference type="KEGG" id="cfr:116665538"/>
<reference evidence="3" key="1">
    <citation type="submission" date="2025-08" db="UniProtKB">
        <authorList>
            <consortium name="RefSeq"/>
        </authorList>
    </citation>
    <scope>IDENTIFICATION</scope>
    <source>
        <tissue evidence="3">Ear skin</tissue>
    </source>
</reference>
<sequence>MVHMNLLWQQLLQDLERSGGGCQRGSGGRRLQRARRWRHPGEASAEPASLEHRGPRSVLTRPGPRAPHRPQPGHPGLPGVRGAPAGVGTGGCLRGPAGELPGTSQLDLELAGDGRAGGRGGDRSPPSDRVPGSAPSDAGAPGDLQLAGSSLEAATAGEAPKFALGSRKFGTPPPPPASPLAFLQQRGRNLTGLGSPAPVTLRKGRPGRGRGSSALLTSPAHTRGRLWKAFPVVSPNTYRCTVLGV</sequence>
<evidence type="ECO:0000313" key="3">
    <source>
        <dbReference type="RefSeq" id="XP_032341327.1"/>
    </source>
</evidence>
<gene>
    <name evidence="3" type="primary">LOC116665538</name>
</gene>
<name>A0A8B8TGK0_CAMFR</name>
<accession>A0A8B8TGK0</accession>
<proteinExistence type="predicted"/>
<dbReference type="AlphaFoldDB" id="A0A8B8TGK0"/>
<organism evidence="2 3">
    <name type="scientific">Camelus ferus</name>
    <name type="common">Wild bactrian camel</name>
    <name type="synonym">Camelus bactrianus ferus</name>
    <dbReference type="NCBI Taxonomy" id="419612"/>
    <lineage>
        <taxon>Eukaryota</taxon>
        <taxon>Metazoa</taxon>
        <taxon>Chordata</taxon>
        <taxon>Craniata</taxon>
        <taxon>Vertebrata</taxon>
        <taxon>Euteleostomi</taxon>
        <taxon>Mammalia</taxon>
        <taxon>Eutheria</taxon>
        <taxon>Laurasiatheria</taxon>
        <taxon>Artiodactyla</taxon>
        <taxon>Tylopoda</taxon>
        <taxon>Camelidae</taxon>
        <taxon>Camelus</taxon>
    </lineage>
</organism>
<keyword evidence="2" id="KW-1185">Reference proteome</keyword>
<feature type="compositionally biased region" description="Gly residues" evidence="1">
    <location>
        <begin position="18"/>
        <end position="28"/>
    </location>
</feature>
<feature type="region of interest" description="Disordered" evidence="1">
    <location>
        <begin position="18"/>
        <end position="145"/>
    </location>
</feature>
<feature type="region of interest" description="Disordered" evidence="1">
    <location>
        <begin position="189"/>
        <end position="216"/>
    </location>
</feature>
<evidence type="ECO:0000313" key="2">
    <source>
        <dbReference type="Proteomes" id="UP000694856"/>
    </source>
</evidence>
<protein>
    <submittedName>
        <fullName evidence="3">Fibril-forming collagen alpha chain-like</fullName>
    </submittedName>
</protein>
<dbReference type="GeneID" id="116665538"/>
<evidence type="ECO:0000256" key="1">
    <source>
        <dbReference type="SAM" id="MobiDB-lite"/>
    </source>
</evidence>